<dbReference type="Proteomes" id="UP000197215">
    <property type="component" value="Unassembled WGS sequence"/>
</dbReference>
<dbReference type="PROSITE" id="PS50983">
    <property type="entry name" value="FE_B12_PBP"/>
    <property type="match status" value="1"/>
</dbReference>
<dbReference type="PANTHER" id="PTHR30535">
    <property type="entry name" value="VITAMIN B12-BINDING PROTEIN"/>
    <property type="match status" value="1"/>
</dbReference>
<feature type="domain" description="Fe/B12 periplasmic-binding" evidence="1">
    <location>
        <begin position="36"/>
        <end position="290"/>
    </location>
</feature>
<evidence type="ECO:0000313" key="3">
    <source>
        <dbReference type="Proteomes" id="UP000197215"/>
    </source>
</evidence>
<keyword evidence="3" id="KW-1185">Reference proteome</keyword>
<evidence type="ECO:0000259" key="1">
    <source>
        <dbReference type="PROSITE" id="PS50983"/>
    </source>
</evidence>
<dbReference type="AlphaFoldDB" id="A0A212T9R0"/>
<sequence>MILATRRNFSKRLLGLGLLSLVKPSYANQNRERPIRIVSLGGAITEIIYELNLQKYLVGVDATSNYPLEVRKYPSVGYARTLSVEGVLSLSPTHILATEDVGPPAFVRAIKSNKKINFQILDSEYSFNGLIKRVREISSIGKAIVSQEKLIQRLNQSWRAAYLNQPVIKHPPKVLFLLSHQASRLLVSGRDTGAAAMIQYAGGINAMTSYVGYKPLNVEVFIEANPDIILMTKQSENILGGLQGLLENRSLGSVAAVRNHRFVSIDANQLLGFGPRLPETVLELRRALLV</sequence>
<gene>
    <name evidence="2" type="ORF">SAMN06295916_0703</name>
</gene>
<protein>
    <submittedName>
        <fullName evidence="2">Iron complex transport system substrate-binding protein</fullName>
    </submittedName>
</protein>
<dbReference type="InterPro" id="IPR050902">
    <property type="entry name" value="ABC_Transporter_SBP"/>
</dbReference>
<accession>A0A212T9R0</accession>
<evidence type="ECO:0000313" key="2">
    <source>
        <dbReference type="EMBL" id="SNC62566.1"/>
    </source>
</evidence>
<dbReference type="InterPro" id="IPR002491">
    <property type="entry name" value="ABC_transptr_periplasmic_BD"/>
</dbReference>
<organism evidence="2 3">
    <name type="scientific">Polynucleobacter victoriensis</name>
    <dbReference type="NCBI Taxonomy" id="2049319"/>
    <lineage>
        <taxon>Bacteria</taxon>
        <taxon>Pseudomonadati</taxon>
        <taxon>Pseudomonadota</taxon>
        <taxon>Betaproteobacteria</taxon>
        <taxon>Burkholderiales</taxon>
        <taxon>Burkholderiaceae</taxon>
        <taxon>Polynucleobacter</taxon>
    </lineage>
</organism>
<dbReference type="PANTHER" id="PTHR30535:SF4">
    <property type="entry name" value="HEMIN-BINDING PERIPLASMIC PROTEIN HMUT"/>
    <property type="match status" value="1"/>
</dbReference>
<dbReference type="RefSeq" id="WP_088812581.1">
    <property type="nucleotide sequence ID" value="NZ_FYEX01000001.1"/>
</dbReference>
<dbReference type="SUPFAM" id="SSF53807">
    <property type="entry name" value="Helical backbone' metal receptor"/>
    <property type="match status" value="1"/>
</dbReference>
<proteinExistence type="predicted"/>
<dbReference type="EMBL" id="FYEX01000001">
    <property type="protein sequence ID" value="SNC62566.1"/>
    <property type="molecule type" value="Genomic_DNA"/>
</dbReference>
<reference evidence="2 3" key="1">
    <citation type="submission" date="2017-06" db="EMBL/GenBank/DDBJ databases">
        <authorList>
            <person name="Kim H.J."/>
            <person name="Triplett B.A."/>
        </authorList>
    </citation>
    <scope>NUCLEOTIDE SEQUENCE [LARGE SCALE GENOMIC DNA]</scope>
    <source>
        <strain evidence="2 3">MWH-VicM1</strain>
    </source>
</reference>
<name>A0A212T9R0_9BURK</name>
<dbReference type="Gene3D" id="3.40.50.1980">
    <property type="entry name" value="Nitrogenase molybdenum iron protein domain"/>
    <property type="match status" value="2"/>
</dbReference>
<dbReference type="Pfam" id="PF01497">
    <property type="entry name" value="Peripla_BP_2"/>
    <property type="match status" value="1"/>
</dbReference>
<dbReference type="OrthoDB" id="9797736at2"/>